<evidence type="ECO:0000256" key="5">
    <source>
        <dbReference type="ARBA" id="ARBA00023004"/>
    </source>
</evidence>
<accession>A0A344LHB0</accession>
<comment type="cofactor">
    <cofactor evidence="1">
        <name>[3Fe-4S] cluster</name>
        <dbReference type="ChEBI" id="CHEBI:21137"/>
    </cofactor>
</comment>
<dbReference type="OrthoDB" id="14703at2"/>
<evidence type="ECO:0000256" key="7">
    <source>
        <dbReference type="ARBA" id="ARBA00023291"/>
    </source>
</evidence>
<dbReference type="SUPFAM" id="SSF54862">
    <property type="entry name" value="4Fe-4S ferredoxins"/>
    <property type="match status" value="1"/>
</dbReference>
<keyword evidence="4 8" id="KW-0249">Electron transport</keyword>
<dbReference type="GO" id="GO:0005506">
    <property type="term" value="F:iron ion binding"/>
    <property type="evidence" value="ECO:0007669"/>
    <property type="project" value="UniProtKB-UniRule"/>
</dbReference>
<dbReference type="PRINTS" id="PR00352">
    <property type="entry name" value="3FE4SFRDOXIN"/>
</dbReference>
<evidence type="ECO:0000259" key="9">
    <source>
        <dbReference type="PROSITE" id="PS51379"/>
    </source>
</evidence>
<evidence type="ECO:0000256" key="4">
    <source>
        <dbReference type="ARBA" id="ARBA00022982"/>
    </source>
</evidence>
<dbReference type="InterPro" id="IPR017896">
    <property type="entry name" value="4Fe4S_Fe-S-bd"/>
</dbReference>
<dbReference type="AlphaFoldDB" id="A0A344LHB0"/>
<dbReference type="RefSeq" id="WP_113696492.1">
    <property type="nucleotide sequence ID" value="NZ_CP015163.1"/>
</dbReference>
<dbReference type="KEGG" id="aab:A4R43_37410"/>
<dbReference type="PROSITE" id="PS51379">
    <property type="entry name" value="4FE4S_FER_2"/>
    <property type="match status" value="1"/>
</dbReference>
<dbReference type="InterPro" id="IPR051269">
    <property type="entry name" value="Fe-S_cluster_ET"/>
</dbReference>
<protein>
    <recommendedName>
        <fullName evidence="8">Ferredoxin</fullName>
    </recommendedName>
</protein>
<evidence type="ECO:0000313" key="11">
    <source>
        <dbReference type="Proteomes" id="UP000250434"/>
    </source>
</evidence>
<dbReference type="EMBL" id="CP015163">
    <property type="protein sequence ID" value="AXB47434.1"/>
    <property type="molecule type" value="Genomic_DNA"/>
</dbReference>
<feature type="domain" description="4Fe-4S ferredoxin-type" evidence="9">
    <location>
        <begin position="1"/>
        <end position="29"/>
    </location>
</feature>
<keyword evidence="2 8" id="KW-0813">Transport</keyword>
<proteinExistence type="predicted"/>
<dbReference type="Pfam" id="PF13370">
    <property type="entry name" value="Fer4_13"/>
    <property type="match status" value="1"/>
</dbReference>
<dbReference type="InterPro" id="IPR001080">
    <property type="entry name" value="3Fe4S_ferredoxin"/>
</dbReference>
<evidence type="ECO:0000256" key="2">
    <source>
        <dbReference type="ARBA" id="ARBA00022448"/>
    </source>
</evidence>
<sequence length="64" mass="6854">MKITIDRDRCCGAGQCVLAAPDVFDQDDEEGLVVVLDESPAPEHHEAVREAASVCPTATIEVTE</sequence>
<keyword evidence="11" id="KW-1185">Reference proteome</keyword>
<name>A0A344LHB0_9PSEU</name>
<organism evidence="10 11">
    <name type="scientific">Amycolatopsis albispora</name>
    <dbReference type="NCBI Taxonomy" id="1804986"/>
    <lineage>
        <taxon>Bacteria</taxon>
        <taxon>Bacillati</taxon>
        <taxon>Actinomycetota</taxon>
        <taxon>Actinomycetes</taxon>
        <taxon>Pseudonocardiales</taxon>
        <taxon>Pseudonocardiaceae</taxon>
        <taxon>Amycolatopsis</taxon>
    </lineage>
</organism>
<keyword evidence="5 8" id="KW-0408">Iron</keyword>
<keyword evidence="6 8" id="KW-0411">Iron-sulfur</keyword>
<evidence type="ECO:0000256" key="8">
    <source>
        <dbReference type="RuleBase" id="RU368020"/>
    </source>
</evidence>
<keyword evidence="7" id="KW-0003">3Fe-4S</keyword>
<evidence type="ECO:0000256" key="6">
    <source>
        <dbReference type="ARBA" id="ARBA00023014"/>
    </source>
</evidence>
<comment type="function">
    <text evidence="8">Ferredoxins are iron-sulfur proteins that transfer electrons in a wide variety of metabolic reactions.</text>
</comment>
<gene>
    <name evidence="10" type="ORF">A4R43_37410</name>
</gene>
<dbReference type="PANTHER" id="PTHR36923:SF3">
    <property type="entry name" value="FERREDOXIN"/>
    <property type="match status" value="1"/>
</dbReference>
<dbReference type="GO" id="GO:0009055">
    <property type="term" value="F:electron transfer activity"/>
    <property type="evidence" value="ECO:0007669"/>
    <property type="project" value="UniProtKB-UniRule"/>
</dbReference>
<evidence type="ECO:0000256" key="3">
    <source>
        <dbReference type="ARBA" id="ARBA00022723"/>
    </source>
</evidence>
<evidence type="ECO:0000313" key="10">
    <source>
        <dbReference type="EMBL" id="AXB47434.1"/>
    </source>
</evidence>
<dbReference type="Proteomes" id="UP000250434">
    <property type="component" value="Chromosome"/>
</dbReference>
<reference evidence="10 11" key="1">
    <citation type="submission" date="2016-04" db="EMBL/GenBank/DDBJ databases">
        <title>Complete genome sequence and analysis of deep-sea sediment isolate, Amycolatopsis sp. WP1.</title>
        <authorList>
            <person name="Wang H."/>
            <person name="Chen S."/>
            <person name="Wu Q."/>
        </authorList>
    </citation>
    <scope>NUCLEOTIDE SEQUENCE [LARGE SCALE GENOMIC DNA]</scope>
    <source>
        <strain evidence="10 11">WP1</strain>
    </source>
</reference>
<dbReference type="Gene3D" id="3.30.70.20">
    <property type="match status" value="1"/>
</dbReference>
<dbReference type="PANTHER" id="PTHR36923">
    <property type="entry name" value="FERREDOXIN"/>
    <property type="match status" value="1"/>
</dbReference>
<dbReference type="GO" id="GO:0051538">
    <property type="term" value="F:3 iron, 4 sulfur cluster binding"/>
    <property type="evidence" value="ECO:0007669"/>
    <property type="project" value="UniProtKB-KW"/>
</dbReference>
<keyword evidence="3 8" id="KW-0479">Metal-binding</keyword>
<evidence type="ECO:0000256" key="1">
    <source>
        <dbReference type="ARBA" id="ARBA00001927"/>
    </source>
</evidence>